<feature type="transmembrane region" description="Helical" evidence="1">
    <location>
        <begin position="353"/>
        <end position="373"/>
    </location>
</feature>
<dbReference type="InterPro" id="IPR050879">
    <property type="entry name" value="Acyltransferase_3"/>
</dbReference>
<keyword evidence="1" id="KW-0812">Transmembrane</keyword>
<accession>A0AA94EMN7</accession>
<dbReference type="PANTHER" id="PTHR23028">
    <property type="entry name" value="ACETYLTRANSFERASE"/>
    <property type="match status" value="1"/>
</dbReference>
<feature type="transmembrane region" description="Helical" evidence="1">
    <location>
        <begin position="27"/>
        <end position="48"/>
    </location>
</feature>
<feature type="transmembrane region" description="Helical" evidence="1">
    <location>
        <begin position="139"/>
        <end position="156"/>
    </location>
</feature>
<proteinExistence type="predicted"/>
<dbReference type="Pfam" id="PF01757">
    <property type="entry name" value="Acyl_transf_3"/>
    <property type="match status" value="1"/>
</dbReference>
<dbReference type="InterPro" id="IPR002656">
    <property type="entry name" value="Acyl_transf_3_dom"/>
</dbReference>
<feature type="transmembrane region" description="Helical" evidence="1">
    <location>
        <begin position="226"/>
        <end position="241"/>
    </location>
</feature>
<comment type="caution">
    <text evidence="3">The sequence shown here is derived from an EMBL/GenBank/DDBJ whole genome shotgun (WGS) entry which is preliminary data.</text>
</comment>
<keyword evidence="3" id="KW-0808">Transferase</keyword>
<evidence type="ECO:0000259" key="2">
    <source>
        <dbReference type="Pfam" id="PF01757"/>
    </source>
</evidence>
<feature type="transmembrane region" description="Helical" evidence="1">
    <location>
        <begin position="163"/>
        <end position="179"/>
    </location>
</feature>
<dbReference type="Proteomes" id="UP000288002">
    <property type="component" value="Unassembled WGS sequence"/>
</dbReference>
<keyword evidence="3" id="KW-0012">Acyltransferase</keyword>
<feature type="domain" description="Acyltransferase 3" evidence="2">
    <location>
        <begin position="3"/>
        <end position="319"/>
    </location>
</feature>
<dbReference type="PANTHER" id="PTHR23028:SF53">
    <property type="entry name" value="ACYL_TRANSF_3 DOMAIN-CONTAINING PROTEIN"/>
    <property type="match status" value="1"/>
</dbReference>
<dbReference type="GO" id="GO:0016020">
    <property type="term" value="C:membrane"/>
    <property type="evidence" value="ECO:0007669"/>
    <property type="project" value="TreeGrafter"/>
</dbReference>
<evidence type="ECO:0000313" key="3">
    <source>
        <dbReference type="EMBL" id="RVD76990.1"/>
    </source>
</evidence>
<sequence>MGLLRLFLALSVIAGHAQTTVFGVNGIGAWYAVNFFFIISGFYMAMVLNGQYRSVSNYQFYKSRVLRLFPAYYVGLALCFVVYYSSISYFFGTLTPLSKVLYIFQNAFIVGQDISHVFCIENINGVCANSGALTINPPAWSLAVELGFYLVAPFVLRSKAKTFAFVLVGAVYLFSLRFIDFPFSGAGLVAPSEFHAFSYYFYPSSFAFFGGGALAYHLAKSDAEPNYYYAVIALLILSFAQTTMPFWHLLFFAMAIPVLFKYTANNKVDRLIGELSYPVYIVHFPLLIWLRDVLSLSSDDLWGISLGSLVSLLSIAVGLLVYVTLEKKVSSFRHSKAFFESEIPSKKTLHDKVFRLAFCAYFILPVVIVPFIISKQVDERTPSDIPYELTDSNWQSGVSRTSPTFFVRANSANKNAYRVGVRLKVGSSGIRKIIKVDQNGEFINVHLDGATIPADDLSSREIVIVKI</sequence>
<evidence type="ECO:0000313" key="4">
    <source>
        <dbReference type="Proteomes" id="UP000288002"/>
    </source>
</evidence>
<keyword evidence="1" id="KW-0472">Membrane</keyword>
<feature type="transmembrane region" description="Helical" evidence="1">
    <location>
        <begin position="69"/>
        <end position="91"/>
    </location>
</feature>
<dbReference type="EMBL" id="MKWS01000009">
    <property type="protein sequence ID" value="RVD76990.1"/>
    <property type="molecule type" value="Genomic_DNA"/>
</dbReference>
<dbReference type="RefSeq" id="WP_127649892.1">
    <property type="nucleotide sequence ID" value="NZ_MKWS01000009.1"/>
</dbReference>
<dbReference type="GO" id="GO:0000271">
    <property type="term" value="P:polysaccharide biosynthetic process"/>
    <property type="evidence" value="ECO:0007669"/>
    <property type="project" value="TreeGrafter"/>
</dbReference>
<name>A0AA94EMN7_9PSED</name>
<organism evidence="3 4">
    <name type="scientific">Pseudomonas koreensis</name>
    <dbReference type="NCBI Taxonomy" id="198620"/>
    <lineage>
        <taxon>Bacteria</taxon>
        <taxon>Pseudomonadati</taxon>
        <taxon>Pseudomonadota</taxon>
        <taxon>Gammaproteobacteria</taxon>
        <taxon>Pseudomonadales</taxon>
        <taxon>Pseudomonadaceae</taxon>
        <taxon>Pseudomonas</taxon>
    </lineage>
</organism>
<protein>
    <submittedName>
        <fullName evidence="3">Acyltransferase</fullName>
    </submittedName>
</protein>
<reference evidence="3 4" key="1">
    <citation type="submission" date="2016-10" db="EMBL/GenBank/DDBJ databases">
        <title>Search of new enzymes for the oxidation of sulfur compounds.</title>
        <authorList>
            <person name="Novo A."/>
            <person name="Moreira I.S."/>
            <person name="Castro P.M."/>
        </authorList>
    </citation>
    <scope>NUCLEOTIDE SEQUENCE [LARGE SCALE GENOMIC DNA]</scope>
    <source>
        <strain evidence="3 4">A9</strain>
    </source>
</reference>
<gene>
    <name evidence="3" type="ORF">A9HBioS_3013</name>
</gene>
<dbReference type="AlphaFoldDB" id="A0AA94EMN7"/>
<dbReference type="GO" id="GO:0016747">
    <property type="term" value="F:acyltransferase activity, transferring groups other than amino-acyl groups"/>
    <property type="evidence" value="ECO:0007669"/>
    <property type="project" value="InterPro"/>
</dbReference>
<feature type="transmembrane region" description="Helical" evidence="1">
    <location>
        <begin position="302"/>
        <end position="325"/>
    </location>
</feature>
<feature type="transmembrane region" description="Helical" evidence="1">
    <location>
        <begin position="199"/>
        <end position="219"/>
    </location>
</feature>
<evidence type="ECO:0000256" key="1">
    <source>
        <dbReference type="SAM" id="Phobius"/>
    </source>
</evidence>
<keyword evidence="1" id="KW-1133">Transmembrane helix</keyword>